<proteinExistence type="predicted"/>
<feature type="coiled-coil region" evidence="1">
    <location>
        <begin position="2"/>
        <end position="50"/>
    </location>
</feature>
<dbReference type="RefSeq" id="WP_227710286.1">
    <property type="nucleotide sequence ID" value="NZ_JAJEQW010000010.1"/>
</dbReference>
<gene>
    <name evidence="2" type="ORF">LKD47_09505</name>
</gene>
<sequence>MMQKHERAIKKLKDELALLLEEIKNMQARINQLEREMAIEEAEQVEQEKEPVVLKKSEELKTPKL</sequence>
<accession>A0AAW4WIE6</accession>
<protein>
    <recommendedName>
        <fullName evidence="4">DUF4315 family protein</fullName>
    </recommendedName>
</protein>
<dbReference type="EMBL" id="JAJEQW010000010">
    <property type="protein sequence ID" value="MCC2242530.1"/>
    <property type="molecule type" value="Genomic_DNA"/>
</dbReference>
<evidence type="ECO:0000313" key="2">
    <source>
        <dbReference type="EMBL" id="MCC2242530.1"/>
    </source>
</evidence>
<name>A0AAW4WIE6_9FIRM</name>
<keyword evidence="1" id="KW-0175">Coiled coil</keyword>
<evidence type="ECO:0008006" key="4">
    <source>
        <dbReference type="Google" id="ProtNLM"/>
    </source>
</evidence>
<evidence type="ECO:0000256" key="1">
    <source>
        <dbReference type="SAM" id="Coils"/>
    </source>
</evidence>
<comment type="caution">
    <text evidence="2">The sequence shown here is derived from an EMBL/GenBank/DDBJ whole genome shotgun (WGS) entry which is preliminary data.</text>
</comment>
<dbReference type="AlphaFoldDB" id="A0AAW4WIE6"/>
<evidence type="ECO:0000313" key="3">
    <source>
        <dbReference type="Proteomes" id="UP001198893"/>
    </source>
</evidence>
<organism evidence="2 3">
    <name type="scientific">Roseburia amylophila</name>
    <dbReference type="NCBI Taxonomy" id="2981794"/>
    <lineage>
        <taxon>Bacteria</taxon>
        <taxon>Bacillati</taxon>
        <taxon>Bacillota</taxon>
        <taxon>Clostridia</taxon>
        <taxon>Lachnospirales</taxon>
        <taxon>Lachnospiraceae</taxon>
        <taxon>Roseburia</taxon>
    </lineage>
</organism>
<reference evidence="2" key="1">
    <citation type="submission" date="2021-10" db="EMBL/GenBank/DDBJ databases">
        <title>Anaerobic single-cell dispensing facilitates the cultivation of human gut bacteria.</title>
        <authorList>
            <person name="Afrizal A."/>
        </authorList>
    </citation>
    <scope>NUCLEOTIDE SEQUENCE</scope>
    <source>
        <strain evidence="2">CLA-AA-H204</strain>
    </source>
</reference>
<dbReference type="Proteomes" id="UP001198893">
    <property type="component" value="Unassembled WGS sequence"/>
</dbReference>